<feature type="compositionally biased region" description="Pro residues" evidence="2">
    <location>
        <begin position="73"/>
        <end position="82"/>
    </location>
</feature>
<feature type="domain" description="SecA Wing/Scaffold" evidence="3">
    <location>
        <begin position="1"/>
        <end position="59"/>
    </location>
</feature>
<dbReference type="InterPro" id="IPR036266">
    <property type="entry name" value="SecA_Wing/Scaffold_sf"/>
</dbReference>
<evidence type="ECO:0000313" key="7">
    <source>
        <dbReference type="Proteomes" id="UP000263957"/>
    </source>
</evidence>
<dbReference type="Proteomes" id="UP000263957">
    <property type="component" value="Unassembled WGS sequence"/>
</dbReference>
<dbReference type="GO" id="GO:0016020">
    <property type="term" value="C:membrane"/>
    <property type="evidence" value="ECO:0007669"/>
    <property type="project" value="InterPro"/>
</dbReference>
<feature type="compositionally biased region" description="Acidic residues" evidence="2">
    <location>
        <begin position="91"/>
        <end position="102"/>
    </location>
</feature>
<proteinExistence type="predicted"/>
<dbReference type="SUPFAM" id="SSF81886">
    <property type="entry name" value="Helical scaffold and wing domains of SecA"/>
    <property type="match status" value="1"/>
</dbReference>
<feature type="compositionally biased region" description="Low complexity" evidence="2">
    <location>
        <begin position="62"/>
        <end position="72"/>
    </location>
</feature>
<feature type="non-terminal residue" evidence="5">
    <location>
        <position position="1"/>
    </location>
</feature>
<protein>
    <submittedName>
        <fullName evidence="5">Preprotein translocase subunit SecA</fullName>
    </submittedName>
</protein>
<dbReference type="EMBL" id="DOGS01000200">
    <property type="protein sequence ID" value="HBQ49198.1"/>
    <property type="molecule type" value="Genomic_DNA"/>
</dbReference>
<dbReference type="Pfam" id="PF02810">
    <property type="entry name" value="SEC-C"/>
    <property type="match status" value="1"/>
</dbReference>
<dbReference type="Proteomes" id="UP000259173">
    <property type="component" value="Unassembled WGS sequence"/>
</dbReference>
<sequence length="145" mass="16581">LDMRWREHLQMIDQLRSVIHLRSYGQRDPLNEFKEEAFNLFYNLLNELRVTVTRSLMHIRVQAPAEQQQQRPAPQPAAPPPQMRETHLDPDTGENEMSEDDTPPPGPALHQAEESWANTPRNAPCPCGSGKKYKHCHGALIGQKV</sequence>
<comment type="caution">
    <text evidence="5">The sequence shown here is derived from an EMBL/GenBank/DDBJ whole genome shotgun (WGS) entry which is preliminary data.</text>
</comment>
<dbReference type="Gene3D" id="1.10.3060.10">
    <property type="entry name" value="Helical scaffold and wing domains of SecA"/>
    <property type="match status" value="1"/>
</dbReference>
<dbReference type="GO" id="GO:0017038">
    <property type="term" value="P:protein import"/>
    <property type="evidence" value="ECO:0007669"/>
    <property type="project" value="InterPro"/>
</dbReference>
<evidence type="ECO:0000313" key="5">
    <source>
        <dbReference type="EMBL" id="HBQ49198.1"/>
    </source>
</evidence>
<evidence type="ECO:0000256" key="1">
    <source>
        <dbReference type="ARBA" id="ARBA00022490"/>
    </source>
</evidence>
<name>A0A356W852_9PROT</name>
<evidence type="ECO:0000256" key="2">
    <source>
        <dbReference type="SAM" id="MobiDB-lite"/>
    </source>
</evidence>
<dbReference type="EMBL" id="DMBR01000197">
    <property type="protein sequence ID" value="HAE94178.1"/>
    <property type="molecule type" value="Genomic_DNA"/>
</dbReference>
<evidence type="ECO:0000313" key="6">
    <source>
        <dbReference type="Proteomes" id="UP000259173"/>
    </source>
</evidence>
<accession>A0A356W852</accession>
<evidence type="ECO:0000313" key="4">
    <source>
        <dbReference type="EMBL" id="HAE94178.1"/>
    </source>
</evidence>
<dbReference type="AlphaFoldDB" id="A0A356W852"/>
<keyword evidence="1" id="KW-0963">Cytoplasm</keyword>
<dbReference type="InterPro" id="IPR011116">
    <property type="entry name" value="SecA_Wing/Scaffold"/>
</dbReference>
<dbReference type="InterPro" id="IPR004027">
    <property type="entry name" value="SEC_C_motif"/>
</dbReference>
<organism evidence="5 7">
    <name type="scientific">Hyphomonas atlantica</name>
    <dbReference type="NCBI Taxonomy" id="1280948"/>
    <lineage>
        <taxon>Bacteria</taxon>
        <taxon>Pseudomonadati</taxon>
        <taxon>Pseudomonadota</taxon>
        <taxon>Alphaproteobacteria</taxon>
        <taxon>Hyphomonadales</taxon>
        <taxon>Hyphomonadaceae</taxon>
        <taxon>Hyphomonas</taxon>
    </lineage>
</organism>
<feature type="region of interest" description="Disordered" evidence="2">
    <location>
        <begin position="61"/>
        <end position="131"/>
    </location>
</feature>
<dbReference type="Pfam" id="PF07516">
    <property type="entry name" value="SecA_SW"/>
    <property type="match status" value="1"/>
</dbReference>
<gene>
    <name evidence="4" type="ORF">DCG65_06435</name>
    <name evidence="5" type="ORF">DD728_09995</name>
</gene>
<reference evidence="6 7" key="1">
    <citation type="journal article" date="2018" name="Nat. Biotechnol.">
        <title>A standardized bacterial taxonomy based on genome phylogeny substantially revises the tree of life.</title>
        <authorList>
            <person name="Parks D.H."/>
            <person name="Chuvochina M."/>
            <person name="Waite D.W."/>
            <person name="Rinke C."/>
            <person name="Skarshewski A."/>
            <person name="Chaumeil P.A."/>
            <person name="Hugenholtz P."/>
        </authorList>
    </citation>
    <scope>NUCLEOTIDE SEQUENCE [LARGE SCALE GENOMIC DNA]</scope>
    <source>
        <strain evidence="5">UBA10378</strain>
        <strain evidence="4">UBA8557</strain>
    </source>
</reference>
<evidence type="ECO:0000259" key="3">
    <source>
        <dbReference type="Pfam" id="PF07516"/>
    </source>
</evidence>